<evidence type="ECO:0000256" key="7">
    <source>
        <dbReference type="ARBA" id="ARBA00022777"/>
    </source>
</evidence>
<dbReference type="CDD" id="cd00082">
    <property type="entry name" value="HisKA"/>
    <property type="match status" value="1"/>
</dbReference>
<dbReference type="GO" id="GO:0000155">
    <property type="term" value="F:phosphorelay sensor kinase activity"/>
    <property type="evidence" value="ECO:0007669"/>
    <property type="project" value="InterPro"/>
</dbReference>
<evidence type="ECO:0000256" key="4">
    <source>
        <dbReference type="ARBA" id="ARBA00022553"/>
    </source>
</evidence>
<dbReference type="Pfam" id="PF00672">
    <property type="entry name" value="HAMP"/>
    <property type="match status" value="1"/>
</dbReference>
<dbReference type="AlphaFoldDB" id="A0A3R9P8H4"/>
<dbReference type="InterPro" id="IPR003661">
    <property type="entry name" value="HisK_dim/P_dom"/>
</dbReference>
<keyword evidence="14" id="KW-1185">Reference proteome</keyword>
<evidence type="ECO:0000259" key="12">
    <source>
        <dbReference type="PROSITE" id="PS50885"/>
    </source>
</evidence>
<keyword evidence="6 10" id="KW-0812">Transmembrane</keyword>
<gene>
    <name evidence="13" type="ORF">EI293_04800</name>
</gene>
<organism evidence="13 14">
    <name type="scientific">Hymenobacter perfusus</name>
    <dbReference type="NCBI Taxonomy" id="1236770"/>
    <lineage>
        <taxon>Bacteria</taxon>
        <taxon>Pseudomonadati</taxon>
        <taxon>Bacteroidota</taxon>
        <taxon>Cytophagia</taxon>
        <taxon>Cytophagales</taxon>
        <taxon>Hymenobacteraceae</taxon>
        <taxon>Hymenobacter</taxon>
    </lineage>
</organism>
<evidence type="ECO:0000313" key="13">
    <source>
        <dbReference type="EMBL" id="RSK46486.1"/>
    </source>
</evidence>
<evidence type="ECO:0000256" key="5">
    <source>
        <dbReference type="ARBA" id="ARBA00022679"/>
    </source>
</evidence>
<dbReference type="SMART" id="SM00388">
    <property type="entry name" value="HisKA"/>
    <property type="match status" value="1"/>
</dbReference>
<dbReference type="InterPro" id="IPR003660">
    <property type="entry name" value="HAMP_dom"/>
</dbReference>
<dbReference type="SUPFAM" id="SSF47384">
    <property type="entry name" value="Homodimeric domain of signal transducing histidine kinase"/>
    <property type="match status" value="1"/>
</dbReference>
<dbReference type="PANTHER" id="PTHR45436">
    <property type="entry name" value="SENSOR HISTIDINE KINASE YKOH"/>
    <property type="match status" value="1"/>
</dbReference>
<dbReference type="Gene3D" id="3.30.565.10">
    <property type="entry name" value="Histidine kinase-like ATPase, C-terminal domain"/>
    <property type="match status" value="1"/>
</dbReference>
<comment type="caution">
    <text evidence="13">The sequence shown here is derived from an EMBL/GenBank/DDBJ whole genome shotgun (WGS) entry which is preliminary data.</text>
</comment>
<keyword evidence="4" id="KW-0597">Phosphoprotein</keyword>
<sequence>MTVALRQPTGFFPFPYRFRMSLRAHLLLAFGAVVLLTTLLAGGYQFRQLRRLLTQTDDARLRSRAGMLLLRTEAGPGAPTIPLPDQPGEQLRVLYRAPGYAPRELFRSAHWPAAGTTDWRVVRARKAANLLPADAVEVWLAHPAAPLRRQLRQVWQGLAWAAGGSLVLAALLAGAVSRLALRPLRRITAQARRIQSAPGLVQLPEPTTGDEVQELARTLNQMLRRLHEGGQLQDNFLAAAAHELRTPLATLRTGLSVAQARPDVSEPLARELRGHLEELRRLSSLVDDFLLVSRLQAQALPLHLAPVALDELLLLAADRLLPRFREAGRPLHLLIDEDTPTYTVSADADKLLTVVLNLLENALRHAPAGAAVHATLAPAAGAYQLTIRNPIARPLPDLDQLTAPYYRAEVLSDGAGLGLWLSGRIAELHGATLRFEQQNLEFTVVLALPAGPTAPLAE</sequence>
<accession>A0A3R9P8H4</accession>
<dbReference type="Gene3D" id="1.10.287.130">
    <property type="match status" value="1"/>
</dbReference>
<keyword evidence="10" id="KW-0472">Membrane</keyword>
<dbReference type="EMBL" id="RWIU01000001">
    <property type="protein sequence ID" value="RSK46486.1"/>
    <property type="molecule type" value="Genomic_DNA"/>
</dbReference>
<feature type="domain" description="Histidine kinase" evidence="11">
    <location>
        <begin position="239"/>
        <end position="452"/>
    </location>
</feature>
<protein>
    <recommendedName>
        <fullName evidence="3">histidine kinase</fullName>
        <ecNumber evidence="3">2.7.13.3</ecNumber>
    </recommendedName>
</protein>
<dbReference type="PANTHER" id="PTHR45436:SF5">
    <property type="entry name" value="SENSOR HISTIDINE KINASE TRCS"/>
    <property type="match status" value="1"/>
</dbReference>
<evidence type="ECO:0000259" key="11">
    <source>
        <dbReference type="PROSITE" id="PS50109"/>
    </source>
</evidence>
<evidence type="ECO:0000256" key="9">
    <source>
        <dbReference type="ARBA" id="ARBA00023012"/>
    </source>
</evidence>
<dbReference type="GO" id="GO:0005886">
    <property type="term" value="C:plasma membrane"/>
    <property type="evidence" value="ECO:0007669"/>
    <property type="project" value="TreeGrafter"/>
</dbReference>
<dbReference type="InterPro" id="IPR003594">
    <property type="entry name" value="HATPase_dom"/>
</dbReference>
<dbReference type="Pfam" id="PF02518">
    <property type="entry name" value="HATPase_c"/>
    <property type="match status" value="1"/>
</dbReference>
<proteinExistence type="predicted"/>
<dbReference type="InterPro" id="IPR036097">
    <property type="entry name" value="HisK_dim/P_sf"/>
</dbReference>
<dbReference type="CDD" id="cd06225">
    <property type="entry name" value="HAMP"/>
    <property type="match status" value="1"/>
</dbReference>
<evidence type="ECO:0000256" key="1">
    <source>
        <dbReference type="ARBA" id="ARBA00000085"/>
    </source>
</evidence>
<keyword evidence="5" id="KW-0808">Transferase</keyword>
<dbReference type="InterPro" id="IPR050428">
    <property type="entry name" value="TCS_sensor_his_kinase"/>
</dbReference>
<reference evidence="13 14" key="1">
    <citation type="submission" date="2018-12" db="EMBL/GenBank/DDBJ databases">
        <authorList>
            <person name="Feng G."/>
            <person name="Zhu H."/>
        </authorList>
    </citation>
    <scope>NUCLEOTIDE SEQUENCE [LARGE SCALE GENOMIC DNA]</scope>
    <source>
        <strain evidence="13 14">LMG 26000</strain>
    </source>
</reference>
<feature type="domain" description="HAMP" evidence="12">
    <location>
        <begin position="178"/>
        <end position="231"/>
    </location>
</feature>
<comment type="subcellular location">
    <subcellularLocation>
        <location evidence="2">Membrane</location>
    </subcellularLocation>
</comment>
<dbReference type="Pfam" id="PF00512">
    <property type="entry name" value="HisKA"/>
    <property type="match status" value="1"/>
</dbReference>
<keyword evidence="7 13" id="KW-0418">Kinase</keyword>
<evidence type="ECO:0000256" key="10">
    <source>
        <dbReference type="SAM" id="Phobius"/>
    </source>
</evidence>
<dbReference type="EC" id="2.7.13.3" evidence="3"/>
<evidence type="ECO:0000256" key="3">
    <source>
        <dbReference type="ARBA" id="ARBA00012438"/>
    </source>
</evidence>
<dbReference type="SMART" id="SM00387">
    <property type="entry name" value="HATPase_c"/>
    <property type="match status" value="1"/>
</dbReference>
<keyword evidence="9" id="KW-0902">Two-component regulatory system</keyword>
<dbReference type="CDD" id="cd00075">
    <property type="entry name" value="HATPase"/>
    <property type="match status" value="1"/>
</dbReference>
<keyword evidence="8 10" id="KW-1133">Transmembrane helix</keyword>
<dbReference type="OrthoDB" id="594725at2"/>
<dbReference type="Proteomes" id="UP000270291">
    <property type="component" value="Unassembled WGS sequence"/>
</dbReference>
<evidence type="ECO:0000313" key="14">
    <source>
        <dbReference type="Proteomes" id="UP000270291"/>
    </source>
</evidence>
<comment type="catalytic activity">
    <reaction evidence="1">
        <text>ATP + protein L-histidine = ADP + protein N-phospho-L-histidine.</text>
        <dbReference type="EC" id="2.7.13.3"/>
    </reaction>
</comment>
<dbReference type="PROSITE" id="PS50885">
    <property type="entry name" value="HAMP"/>
    <property type="match status" value="1"/>
</dbReference>
<feature type="transmembrane region" description="Helical" evidence="10">
    <location>
        <begin position="158"/>
        <end position="181"/>
    </location>
</feature>
<dbReference type="Gene3D" id="6.10.340.10">
    <property type="match status" value="1"/>
</dbReference>
<name>A0A3R9P8H4_9BACT</name>
<dbReference type="SUPFAM" id="SSF158472">
    <property type="entry name" value="HAMP domain-like"/>
    <property type="match status" value="1"/>
</dbReference>
<dbReference type="PROSITE" id="PS50109">
    <property type="entry name" value="HIS_KIN"/>
    <property type="match status" value="1"/>
</dbReference>
<evidence type="ECO:0000256" key="6">
    <source>
        <dbReference type="ARBA" id="ARBA00022692"/>
    </source>
</evidence>
<dbReference type="InterPro" id="IPR005467">
    <property type="entry name" value="His_kinase_dom"/>
</dbReference>
<evidence type="ECO:0000256" key="8">
    <source>
        <dbReference type="ARBA" id="ARBA00022989"/>
    </source>
</evidence>
<dbReference type="SMART" id="SM00304">
    <property type="entry name" value="HAMP"/>
    <property type="match status" value="1"/>
</dbReference>
<dbReference type="InterPro" id="IPR036890">
    <property type="entry name" value="HATPase_C_sf"/>
</dbReference>
<evidence type="ECO:0000256" key="2">
    <source>
        <dbReference type="ARBA" id="ARBA00004370"/>
    </source>
</evidence>
<dbReference type="SUPFAM" id="SSF55874">
    <property type="entry name" value="ATPase domain of HSP90 chaperone/DNA topoisomerase II/histidine kinase"/>
    <property type="match status" value="1"/>
</dbReference>